<feature type="non-terminal residue" evidence="2">
    <location>
        <position position="357"/>
    </location>
</feature>
<feature type="transmembrane region" description="Helical" evidence="1">
    <location>
        <begin position="12"/>
        <end position="38"/>
    </location>
</feature>
<feature type="transmembrane region" description="Helical" evidence="1">
    <location>
        <begin position="245"/>
        <end position="262"/>
    </location>
</feature>
<keyword evidence="1" id="KW-1133">Transmembrane helix</keyword>
<proteinExistence type="predicted"/>
<evidence type="ECO:0000313" key="2">
    <source>
        <dbReference type="EMBL" id="HIQ29010.1"/>
    </source>
</evidence>
<feature type="transmembrane region" description="Helical" evidence="1">
    <location>
        <begin position="282"/>
        <end position="302"/>
    </location>
</feature>
<keyword evidence="1" id="KW-0812">Transmembrane</keyword>
<feature type="transmembrane region" description="Helical" evidence="1">
    <location>
        <begin position="50"/>
        <end position="70"/>
    </location>
</feature>
<organism evidence="2 3">
    <name type="scientific">Caldiarchaeum subterraneum</name>
    <dbReference type="NCBI Taxonomy" id="311458"/>
    <lineage>
        <taxon>Archaea</taxon>
        <taxon>Nitrososphaerota</taxon>
        <taxon>Candidatus Caldarchaeales</taxon>
        <taxon>Candidatus Caldarchaeaceae</taxon>
        <taxon>Candidatus Caldarchaeum</taxon>
    </lineage>
</organism>
<dbReference type="EMBL" id="DQVM01000009">
    <property type="protein sequence ID" value="HIQ29010.1"/>
    <property type="molecule type" value="Genomic_DNA"/>
</dbReference>
<keyword evidence="1" id="KW-0472">Membrane</keyword>
<evidence type="ECO:0000313" key="3">
    <source>
        <dbReference type="Proteomes" id="UP000608579"/>
    </source>
</evidence>
<reference evidence="2" key="1">
    <citation type="journal article" date="2020" name="ISME J.">
        <title>Gammaproteobacteria mediating utilization of methyl-, sulfur- and petroleum organic compounds in deep ocean hydrothermal plumes.</title>
        <authorList>
            <person name="Zhou Z."/>
            <person name="Liu Y."/>
            <person name="Pan J."/>
            <person name="Cron B.R."/>
            <person name="Toner B.M."/>
            <person name="Anantharaman K."/>
            <person name="Breier J.A."/>
            <person name="Dick G.J."/>
            <person name="Li M."/>
        </authorList>
    </citation>
    <scope>NUCLEOTIDE SEQUENCE</scope>
    <source>
        <strain evidence="2">SZUA-1515</strain>
    </source>
</reference>
<sequence length="357" mass="38868">MGESFKLGFRLSFAMVKTLAAASLIMLTSAVIVAAYIYPGPGGLYGGYTSLNLALLPALLLNILLALILLTGRGEISHKHLLDSLLVFLLVFALPAGVGFYLRSFAAVRWLPAAAILLLDAIALLRLLTLREGMHIRLERCMLATLPVALSVSILTLAAHLYFYGGFLMPGGDNWRHVLILSSVSRFDLSNVVTPQGFFIVLEFFRGVFGIPYVNLLTLFSVLNFFLVVSLGYLFLSVFRVGSRLFLLLGLVLVVVASPWIGVLDLISGGYSFPLFLKESIIFFHPSLTALTLTLYAMSALWQETENGFSLKGVIFPSLLAGFSYVLHFPASVSGYLPFAATVALLRINKLSAAAYL</sequence>
<feature type="transmembrane region" description="Helical" evidence="1">
    <location>
        <begin position="213"/>
        <end position="236"/>
    </location>
</feature>
<evidence type="ECO:0000256" key="1">
    <source>
        <dbReference type="SAM" id="Phobius"/>
    </source>
</evidence>
<protein>
    <submittedName>
        <fullName evidence="2">Uncharacterized protein</fullName>
    </submittedName>
</protein>
<name>A0A833E9R5_CALS0</name>
<accession>A0A833E9R5</accession>
<dbReference type="Proteomes" id="UP000608579">
    <property type="component" value="Unassembled WGS sequence"/>
</dbReference>
<comment type="caution">
    <text evidence="2">The sequence shown here is derived from an EMBL/GenBank/DDBJ whole genome shotgun (WGS) entry which is preliminary data.</text>
</comment>
<gene>
    <name evidence="2" type="ORF">EYH45_00425</name>
</gene>
<dbReference type="AlphaFoldDB" id="A0A833E9R5"/>
<feature type="transmembrane region" description="Helical" evidence="1">
    <location>
        <begin position="309"/>
        <end position="327"/>
    </location>
</feature>
<feature type="transmembrane region" description="Helical" evidence="1">
    <location>
        <begin position="108"/>
        <end position="129"/>
    </location>
</feature>
<feature type="transmembrane region" description="Helical" evidence="1">
    <location>
        <begin position="82"/>
        <end position="102"/>
    </location>
</feature>
<feature type="transmembrane region" description="Helical" evidence="1">
    <location>
        <begin position="141"/>
        <end position="163"/>
    </location>
</feature>